<feature type="compositionally biased region" description="Basic and acidic residues" evidence="1">
    <location>
        <begin position="263"/>
        <end position="298"/>
    </location>
</feature>
<feature type="region of interest" description="Disordered" evidence="1">
    <location>
        <begin position="365"/>
        <end position="412"/>
    </location>
</feature>
<name>A0A7S1BPX3_9STRA</name>
<protein>
    <submittedName>
        <fullName evidence="2">Uncharacterized protein</fullName>
    </submittedName>
</protein>
<proteinExistence type="predicted"/>
<feature type="region of interest" description="Disordered" evidence="1">
    <location>
        <begin position="448"/>
        <end position="484"/>
    </location>
</feature>
<accession>A0A7S1BPX3</accession>
<feature type="compositionally biased region" description="Low complexity" evidence="1">
    <location>
        <begin position="399"/>
        <end position="412"/>
    </location>
</feature>
<feature type="region of interest" description="Disordered" evidence="1">
    <location>
        <begin position="53"/>
        <end position="83"/>
    </location>
</feature>
<feature type="region of interest" description="Disordered" evidence="1">
    <location>
        <begin position="521"/>
        <end position="547"/>
    </location>
</feature>
<feature type="region of interest" description="Disordered" evidence="1">
    <location>
        <begin position="1"/>
        <end position="37"/>
    </location>
</feature>
<gene>
    <name evidence="2" type="ORF">CHYS00102_LOCUS19256</name>
</gene>
<reference evidence="2" key="1">
    <citation type="submission" date="2021-01" db="EMBL/GenBank/DDBJ databases">
        <authorList>
            <person name="Corre E."/>
            <person name="Pelletier E."/>
            <person name="Niang G."/>
            <person name="Scheremetjew M."/>
            <person name="Finn R."/>
            <person name="Kale V."/>
            <person name="Holt S."/>
            <person name="Cochrane G."/>
            <person name="Meng A."/>
            <person name="Brown T."/>
            <person name="Cohen L."/>
        </authorList>
    </citation>
    <scope>NUCLEOTIDE SEQUENCE</scope>
    <source>
        <strain evidence="2">308</strain>
    </source>
</reference>
<evidence type="ECO:0000313" key="2">
    <source>
        <dbReference type="EMBL" id="CAD8892050.1"/>
    </source>
</evidence>
<feature type="compositionally biased region" description="Basic residues" evidence="1">
    <location>
        <begin position="450"/>
        <end position="468"/>
    </location>
</feature>
<organism evidence="2">
    <name type="scientific">Corethron hystrix</name>
    <dbReference type="NCBI Taxonomy" id="216773"/>
    <lineage>
        <taxon>Eukaryota</taxon>
        <taxon>Sar</taxon>
        <taxon>Stramenopiles</taxon>
        <taxon>Ochrophyta</taxon>
        <taxon>Bacillariophyta</taxon>
        <taxon>Coscinodiscophyceae</taxon>
        <taxon>Corethrophycidae</taxon>
        <taxon>Corethrales</taxon>
        <taxon>Corethraceae</taxon>
        <taxon>Corethron</taxon>
    </lineage>
</organism>
<feature type="compositionally biased region" description="Acidic residues" evidence="1">
    <location>
        <begin position="532"/>
        <end position="541"/>
    </location>
</feature>
<dbReference type="EMBL" id="HBFR01026719">
    <property type="protein sequence ID" value="CAD8892050.1"/>
    <property type="molecule type" value="Transcribed_RNA"/>
</dbReference>
<feature type="region of interest" description="Disordered" evidence="1">
    <location>
        <begin position="263"/>
        <end position="313"/>
    </location>
</feature>
<dbReference type="AlphaFoldDB" id="A0A7S1BPX3"/>
<evidence type="ECO:0000256" key="1">
    <source>
        <dbReference type="SAM" id="MobiDB-lite"/>
    </source>
</evidence>
<sequence>MLAAPATSTASTSSVSAPLSNKHFTDRRRVGGKKKHLLRRLAQDGGLDFECEETSAGLRSVGSSKKRDGSDDNTPYNSVPQHMPPSITPVENLSHPSILPAVIHTLSGGSNSHTFRKCPDSGTAIDRYRGFYEEESSFTASSSGGIGRGGYFVATPPGKIRKTSSEEKVGRKICEPTSLCDGEPASDDISFTSESDGDLEVLEEGNLKTDCGNHTMDPQMPSEFDSDEEEKCKCLSSIKSKPGDPPVKKLRLILRLGKTHQDELEKKEKNWSKMKKSDDRNKEEEKNNISSRSDKPQECLDYSEDSDSEFNRSLREVEREVEGIKTISKISHLSEQCIKDKSTTLAYDKKSIMNGVLLQQGVARLHNRDTSENISSEEEEWTDDDDSSLPQDAIKLSKKVPYSSSLSSEVSSKFGGEKLVINNNSKDNELEYSSDHGWLEEAEAAEYAKQKKKKKRKKKRKNKRRSRNKSQTGCPRPIFSQLSNSTATVMKKEEGEIPNLTISSVESEKKVPKIHVHIPPCRKNSVENSSSSEEEWDDSCENDNSSMASASSHLYHISYSPLSDVMSTPASSLLCVEDNTLRPYGIVLALSTSATLVVYPQTHHPSNIPRFEDEIQRVHRDERVILKIGRGQMVLFDGGLIHGGRGRGPAFPGAEFGIGPVAPIIPDEGPCVRAHFYLEPAQRKGVGQFGNPAAAVVGAPDLKGGAGVEFMNGTLPLDAAIPSYSRNRGGDVEQRQLHREVNMRGDQVIATCKNKECKKCALGAVNRFHTRYGAYTIVDSNDPGEFMVDCSQMHSRNGRPGYVAGDLRSEGWAVFDTCKKMIVTEEDLQQIPKNAWDKIFNEEKEFNYAVDRVKPPPSKFTLPSSPSHSTSTATEIIPKLVRPGRRMMCKLNPCLNHHVTKKRGRKLLDIQKHVERHIGDLGFNEYEMVVNDASLLMTEKWTADQRPHRDFSRYLLHGEG</sequence>
<feature type="compositionally biased region" description="Acidic residues" evidence="1">
    <location>
        <begin position="375"/>
        <end position="387"/>
    </location>
</feature>
<feature type="region of interest" description="Disordered" evidence="1">
    <location>
        <begin position="209"/>
        <end position="228"/>
    </location>
</feature>
<feature type="compositionally biased region" description="Low complexity" evidence="1">
    <location>
        <begin position="1"/>
        <end position="20"/>
    </location>
</feature>